<feature type="DNA-binding region" description="H-T-H motif" evidence="2">
    <location>
        <begin position="36"/>
        <end position="55"/>
    </location>
</feature>
<dbReference type="PRINTS" id="PR00455">
    <property type="entry name" value="HTHTETR"/>
</dbReference>
<dbReference type="PANTHER" id="PTHR43479">
    <property type="entry name" value="ACREF/ENVCD OPERON REPRESSOR-RELATED"/>
    <property type="match status" value="1"/>
</dbReference>
<protein>
    <submittedName>
        <fullName evidence="4">HTH-type transcriptional regulator MtrR</fullName>
    </submittedName>
</protein>
<dbReference type="EMBL" id="PECL01000014">
    <property type="protein sequence ID" value="TEA00629.1"/>
    <property type="molecule type" value="Genomic_DNA"/>
</dbReference>
<accession>A0A4R8SNN5</accession>
<proteinExistence type="predicted"/>
<dbReference type="RefSeq" id="WP_267899985.1">
    <property type="nucleotide sequence ID" value="NZ_PECL01000014.1"/>
</dbReference>
<evidence type="ECO:0000313" key="4">
    <source>
        <dbReference type="EMBL" id="TEA00629.1"/>
    </source>
</evidence>
<evidence type="ECO:0000256" key="1">
    <source>
        <dbReference type="ARBA" id="ARBA00023125"/>
    </source>
</evidence>
<dbReference type="SUPFAM" id="SSF46689">
    <property type="entry name" value="Homeodomain-like"/>
    <property type="match status" value="1"/>
</dbReference>
<dbReference type="Proteomes" id="UP000294604">
    <property type="component" value="Unassembled WGS sequence"/>
</dbReference>
<feature type="domain" description="HTH tetR-type" evidence="3">
    <location>
        <begin position="13"/>
        <end position="73"/>
    </location>
</feature>
<dbReference type="AlphaFoldDB" id="A0A4R8SNN5"/>
<evidence type="ECO:0000256" key="2">
    <source>
        <dbReference type="PROSITE-ProRule" id="PRU00335"/>
    </source>
</evidence>
<keyword evidence="1 2" id="KW-0238">DNA-binding</keyword>
<name>A0A4R8SNN5_9MYCO</name>
<sequence length="196" mass="21667">MPRGSALVQQRARDSRERILEAAAHLFAQHGIGGTSTNRIAQHAGMSIGLLYRYFANKEEIAHVLQSRLINTLEQRFTEAVFASITLDPVEAFERSLCVITEILSEQGDLVRAFESQGTRVDAFKGVEERLHMLSRTYLLQHVGPLRDSELEARAFVLATTGLAMCYRIGIARPQGISAQQLTTLTAKMLSTLAAP</sequence>
<dbReference type="Gene3D" id="1.10.357.10">
    <property type="entry name" value="Tetracycline Repressor, domain 2"/>
    <property type="match status" value="1"/>
</dbReference>
<dbReference type="InterPro" id="IPR001647">
    <property type="entry name" value="HTH_TetR"/>
</dbReference>
<dbReference type="InterPro" id="IPR009057">
    <property type="entry name" value="Homeodomain-like_sf"/>
</dbReference>
<dbReference type="PANTHER" id="PTHR43479:SF11">
    <property type="entry name" value="ACREF_ENVCD OPERON REPRESSOR-RELATED"/>
    <property type="match status" value="1"/>
</dbReference>
<comment type="caution">
    <text evidence="4">The sequence shown here is derived from an EMBL/GenBank/DDBJ whole genome shotgun (WGS) entry which is preliminary data.</text>
</comment>
<dbReference type="GO" id="GO:0003677">
    <property type="term" value="F:DNA binding"/>
    <property type="evidence" value="ECO:0007669"/>
    <property type="project" value="UniProtKB-UniRule"/>
</dbReference>
<organism evidence="4 5">
    <name type="scientific">Mycobacteroides salmoniphilum</name>
    <dbReference type="NCBI Taxonomy" id="404941"/>
    <lineage>
        <taxon>Bacteria</taxon>
        <taxon>Bacillati</taxon>
        <taxon>Actinomycetota</taxon>
        <taxon>Actinomycetes</taxon>
        <taxon>Mycobacteriales</taxon>
        <taxon>Mycobacteriaceae</taxon>
        <taxon>Mycobacteroides</taxon>
    </lineage>
</organism>
<evidence type="ECO:0000313" key="5">
    <source>
        <dbReference type="Proteomes" id="UP000294604"/>
    </source>
</evidence>
<reference evidence="4 5" key="1">
    <citation type="journal article" date="2019" name="Sci. Rep.">
        <title>Extended insight into the Mycobacterium chelonae-abscessus complex through whole genome sequencing of Mycobacterium salmoniphilum outbreak and Mycobacterium salmoniphilum-like strains.</title>
        <authorList>
            <person name="Behra P.R.K."/>
            <person name="Das S."/>
            <person name="Pettersson B.M.F."/>
            <person name="Shirreff L."/>
            <person name="DuCote T."/>
            <person name="Jacobsson K.G."/>
            <person name="Ennis D.G."/>
            <person name="Kirsebom L.A."/>
        </authorList>
    </citation>
    <scope>NUCLEOTIDE SEQUENCE [LARGE SCALE GENOMIC DNA]</scope>
    <source>
        <strain evidence="4 5">CCUG 60884</strain>
    </source>
</reference>
<dbReference type="PROSITE" id="PS50977">
    <property type="entry name" value="HTH_TETR_2"/>
    <property type="match status" value="1"/>
</dbReference>
<evidence type="ECO:0000259" key="3">
    <source>
        <dbReference type="PROSITE" id="PS50977"/>
    </source>
</evidence>
<dbReference type="InterPro" id="IPR050624">
    <property type="entry name" value="HTH-type_Tx_Regulator"/>
</dbReference>
<gene>
    <name evidence="4" type="primary">mtrR_3</name>
    <name evidence="4" type="ORF">CCUG60884_04521</name>
</gene>
<dbReference type="Pfam" id="PF00440">
    <property type="entry name" value="TetR_N"/>
    <property type="match status" value="1"/>
</dbReference>